<proteinExistence type="predicted"/>
<accession>A0A1C6Z3U2</accession>
<dbReference type="InterPro" id="IPR003615">
    <property type="entry name" value="HNH_nuc"/>
</dbReference>
<gene>
    <name evidence="2" type="ORF">BN1044_03219</name>
</gene>
<dbReference type="GO" id="GO:0008270">
    <property type="term" value="F:zinc ion binding"/>
    <property type="evidence" value="ECO:0007669"/>
    <property type="project" value="InterPro"/>
</dbReference>
<organism evidence="2 3">
    <name type="scientific">Hafnia alvei</name>
    <dbReference type="NCBI Taxonomy" id="569"/>
    <lineage>
        <taxon>Bacteria</taxon>
        <taxon>Pseudomonadati</taxon>
        <taxon>Pseudomonadota</taxon>
        <taxon>Gammaproteobacteria</taxon>
        <taxon>Enterobacterales</taxon>
        <taxon>Hafniaceae</taxon>
        <taxon>Hafnia</taxon>
    </lineage>
</organism>
<dbReference type="GO" id="GO:0003676">
    <property type="term" value="F:nucleic acid binding"/>
    <property type="evidence" value="ECO:0007669"/>
    <property type="project" value="InterPro"/>
</dbReference>
<feature type="domain" description="HNH" evidence="1">
    <location>
        <begin position="49"/>
        <end position="95"/>
    </location>
</feature>
<dbReference type="Proteomes" id="UP000094844">
    <property type="component" value="Unassembled WGS sequence"/>
</dbReference>
<dbReference type="Pfam" id="PF01844">
    <property type="entry name" value="HNH"/>
    <property type="match status" value="1"/>
</dbReference>
<dbReference type="InterPro" id="IPR002711">
    <property type="entry name" value="HNH"/>
</dbReference>
<dbReference type="CDD" id="cd00085">
    <property type="entry name" value="HNHc"/>
    <property type="match status" value="1"/>
</dbReference>
<dbReference type="EMBL" id="FMIQ01000059">
    <property type="protein sequence ID" value="SCM53724.1"/>
    <property type="molecule type" value="Genomic_DNA"/>
</dbReference>
<sequence length="210" mass="24812">MDGDFFDQDEMLLMKDAIKNGHKFWDDKSIFDIKRKIKNSLRVKQAECCCYCSRNTDGEFNMVLDIEHVIPKSKIVSEMFEMRNLAVSCKRCNMRIKGEDISFINDDFDVFKNNKDYYHSECYSFIHPNLDDWDDNLLYVVQQVNKKKIIYYQVVRDSLKGEYTKNYFKLDEIQVNTFDEAQGATIRKEPKSFEVAEDYSKLVAQMLGSN</sequence>
<reference evidence="2 3" key="1">
    <citation type="submission" date="2016-09" db="EMBL/GenBank/DDBJ databases">
        <authorList>
            <person name="Capua I."/>
            <person name="De Benedictis P."/>
            <person name="Joannis T."/>
            <person name="Lombin L.H."/>
            <person name="Cattoli G."/>
        </authorList>
    </citation>
    <scope>NUCLEOTIDE SEQUENCE [LARGE SCALE GENOMIC DNA]</scope>
    <source>
        <strain evidence="2 3">GB001</strain>
    </source>
</reference>
<evidence type="ECO:0000259" key="1">
    <source>
        <dbReference type="Pfam" id="PF01844"/>
    </source>
</evidence>
<name>A0A1C6Z3U2_HAFAL</name>
<dbReference type="GO" id="GO:0004519">
    <property type="term" value="F:endonuclease activity"/>
    <property type="evidence" value="ECO:0007669"/>
    <property type="project" value="InterPro"/>
</dbReference>
<evidence type="ECO:0000313" key="3">
    <source>
        <dbReference type="Proteomes" id="UP000094844"/>
    </source>
</evidence>
<dbReference type="AlphaFoldDB" id="A0A1C6Z3U2"/>
<evidence type="ECO:0000313" key="2">
    <source>
        <dbReference type="EMBL" id="SCM53724.1"/>
    </source>
</evidence>
<protein>
    <submittedName>
        <fullName evidence="2">TIGR02646 family protein</fullName>
    </submittedName>
</protein>
<dbReference type="Gene3D" id="1.10.30.50">
    <property type="match status" value="1"/>
</dbReference>